<protein>
    <recommendedName>
        <fullName evidence="3">Polymer-forming cytoskeletal protein</fullName>
    </recommendedName>
</protein>
<keyword evidence="2" id="KW-1185">Reference proteome</keyword>
<dbReference type="RefSeq" id="WP_129438988.1">
    <property type="nucleotide sequence ID" value="NZ_CP035492.1"/>
</dbReference>
<dbReference type="Proteomes" id="UP000293568">
    <property type="component" value="Chromosome"/>
</dbReference>
<accession>A0A4P6EW54</accession>
<dbReference type="EMBL" id="CP035492">
    <property type="protein sequence ID" value="QAY65939.1"/>
    <property type="molecule type" value="Genomic_DNA"/>
</dbReference>
<dbReference type="OrthoDB" id="1730007at2"/>
<organism evidence="1 2">
    <name type="scientific">Paenibacillus protaetiae</name>
    <dbReference type="NCBI Taxonomy" id="2509456"/>
    <lineage>
        <taxon>Bacteria</taxon>
        <taxon>Bacillati</taxon>
        <taxon>Bacillota</taxon>
        <taxon>Bacilli</taxon>
        <taxon>Bacillales</taxon>
        <taxon>Paenibacillaceae</taxon>
        <taxon>Paenibacillus</taxon>
    </lineage>
</organism>
<gene>
    <name evidence="1" type="ORF">ET464_05610</name>
</gene>
<name>A0A4P6EW54_9BACL</name>
<reference evidence="1 2" key="1">
    <citation type="submission" date="2019-01" db="EMBL/GenBank/DDBJ databases">
        <title>Genome sequencing of strain FW100M-2.</title>
        <authorList>
            <person name="Heo J."/>
            <person name="Kim S.-J."/>
            <person name="Kim J.-S."/>
            <person name="Hong S.-B."/>
            <person name="Kwon S.-W."/>
        </authorList>
    </citation>
    <scope>NUCLEOTIDE SEQUENCE [LARGE SCALE GENOMIC DNA]</scope>
    <source>
        <strain evidence="1 2">FW100M-2</strain>
    </source>
</reference>
<sequence length="226" mass="24206">METAKYPDMRMQGIWNGGGGRYSAVELDGVGKVAGDVEADRFISNGVATIQGGLTAAVMQFNGRLKVEGGIAGQELLLEGQLKAKGPLHADRCKINGAISIEGDCSAEQFEATGGIKIGGLLNGGQISIMMQGPSKIKEIGGEQIEVQRAKRELWSKLLGAAVPKWTPSLEAQHIEGDEVRISYTNAEVVRGDRVFIGPGCRIGLVEYRTELQIDPDAAIREEKKL</sequence>
<evidence type="ECO:0000313" key="1">
    <source>
        <dbReference type="EMBL" id="QAY65939.1"/>
    </source>
</evidence>
<dbReference type="KEGG" id="pprt:ET464_05610"/>
<evidence type="ECO:0008006" key="3">
    <source>
        <dbReference type="Google" id="ProtNLM"/>
    </source>
</evidence>
<dbReference type="AlphaFoldDB" id="A0A4P6EW54"/>
<evidence type="ECO:0000313" key="2">
    <source>
        <dbReference type="Proteomes" id="UP000293568"/>
    </source>
</evidence>
<proteinExistence type="predicted"/>